<gene>
    <name evidence="3" type="ORF">F1D05_30240</name>
</gene>
<evidence type="ECO:0000256" key="1">
    <source>
        <dbReference type="ARBA" id="ARBA00023125"/>
    </source>
</evidence>
<evidence type="ECO:0000313" key="4">
    <source>
        <dbReference type="Proteomes" id="UP000515563"/>
    </source>
</evidence>
<keyword evidence="4" id="KW-1185">Reference proteome</keyword>
<evidence type="ECO:0000259" key="2">
    <source>
        <dbReference type="PROSITE" id="PS50943"/>
    </source>
</evidence>
<dbReference type="PROSITE" id="PS50943">
    <property type="entry name" value="HTH_CROC1"/>
    <property type="match status" value="1"/>
</dbReference>
<dbReference type="Proteomes" id="UP000515563">
    <property type="component" value="Chromosome"/>
</dbReference>
<dbReference type="PANTHER" id="PTHR46797:SF1">
    <property type="entry name" value="METHYLPHOSPHONATE SYNTHASE"/>
    <property type="match status" value="1"/>
</dbReference>
<dbReference type="SMART" id="SM00530">
    <property type="entry name" value="HTH_XRE"/>
    <property type="match status" value="1"/>
</dbReference>
<dbReference type="PANTHER" id="PTHR46797">
    <property type="entry name" value="HTH-TYPE TRANSCRIPTIONAL REGULATOR"/>
    <property type="match status" value="1"/>
</dbReference>
<dbReference type="InterPro" id="IPR011051">
    <property type="entry name" value="RmlC_Cupin_sf"/>
</dbReference>
<dbReference type="EMBL" id="CP043661">
    <property type="protein sequence ID" value="QNE21423.1"/>
    <property type="molecule type" value="Genomic_DNA"/>
</dbReference>
<name>A0A7G6X5A8_9ACTN</name>
<dbReference type="Pfam" id="PF01381">
    <property type="entry name" value="HTH_3"/>
    <property type="match status" value="1"/>
</dbReference>
<dbReference type="GO" id="GO:0005829">
    <property type="term" value="C:cytosol"/>
    <property type="evidence" value="ECO:0007669"/>
    <property type="project" value="TreeGrafter"/>
</dbReference>
<sequence>MGGSPVEFGKRNECTAIVTPVTISRTVGSNLRQHRRSRQLSLTDLAAAAGIGKTTLHALELGEGNPTLSTLWALAAALEVPLGALLEDEPQPVTVVRAAEGPRVDGDSVHARLLHRLNVRGSVEVYELALDQTQQLSEAHLPGVQECLVVTRGRVKAGPADAPVDLAAGDSVHHQAAQPHVYEGLADDNQALLLMIYDS</sequence>
<dbReference type="SUPFAM" id="SSF47413">
    <property type="entry name" value="lambda repressor-like DNA-binding domains"/>
    <property type="match status" value="1"/>
</dbReference>
<dbReference type="InterPro" id="IPR014710">
    <property type="entry name" value="RmlC-like_jellyroll"/>
</dbReference>
<reference evidence="4" key="1">
    <citation type="submission" date="2019-09" db="EMBL/GenBank/DDBJ databases">
        <title>Antimicrobial potential of Antarctic Bacteria.</title>
        <authorList>
            <person name="Benaud N."/>
            <person name="Edwards R.J."/>
            <person name="Ferrari B.C."/>
        </authorList>
    </citation>
    <scope>NUCLEOTIDE SEQUENCE [LARGE SCALE GENOMIC DNA]</scope>
    <source>
        <strain evidence="4">SPB151</strain>
    </source>
</reference>
<proteinExistence type="predicted"/>
<dbReference type="InterPro" id="IPR010982">
    <property type="entry name" value="Lambda_DNA-bd_dom_sf"/>
</dbReference>
<dbReference type="KEGG" id="kqi:F1D05_30240"/>
<dbReference type="InterPro" id="IPR050807">
    <property type="entry name" value="TransReg_Diox_bact_type"/>
</dbReference>
<organism evidence="3 4">
    <name type="scientific">Kribbella qitaiheensis</name>
    <dbReference type="NCBI Taxonomy" id="1544730"/>
    <lineage>
        <taxon>Bacteria</taxon>
        <taxon>Bacillati</taxon>
        <taxon>Actinomycetota</taxon>
        <taxon>Actinomycetes</taxon>
        <taxon>Propionibacteriales</taxon>
        <taxon>Kribbellaceae</taxon>
        <taxon>Kribbella</taxon>
    </lineage>
</organism>
<protein>
    <submittedName>
        <fullName evidence="3">Helix-turn-helix transcriptional regulator</fullName>
    </submittedName>
</protein>
<dbReference type="AlphaFoldDB" id="A0A7G6X5A8"/>
<feature type="domain" description="HTH cro/C1-type" evidence="2">
    <location>
        <begin position="31"/>
        <end position="85"/>
    </location>
</feature>
<dbReference type="GO" id="GO:0003700">
    <property type="term" value="F:DNA-binding transcription factor activity"/>
    <property type="evidence" value="ECO:0007669"/>
    <property type="project" value="TreeGrafter"/>
</dbReference>
<dbReference type="GO" id="GO:0003677">
    <property type="term" value="F:DNA binding"/>
    <property type="evidence" value="ECO:0007669"/>
    <property type="project" value="UniProtKB-KW"/>
</dbReference>
<dbReference type="Gene3D" id="2.60.120.10">
    <property type="entry name" value="Jelly Rolls"/>
    <property type="match status" value="1"/>
</dbReference>
<evidence type="ECO:0000313" key="3">
    <source>
        <dbReference type="EMBL" id="QNE21423.1"/>
    </source>
</evidence>
<dbReference type="CDD" id="cd00093">
    <property type="entry name" value="HTH_XRE"/>
    <property type="match status" value="1"/>
</dbReference>
<accession>A0A7G6X5A8</accession>
<reference evidence="3 4" key="2">
    <citation type="journal article" date="2020" name="Microbiol. Resour. Announc.">
        <title>Antarctic desert soil bacteria exhibit high novel natural product potential, evaluated through long-read genome sequencing and comparative genomics.</title>
        <authorList>
            <person name="Benaud N."/>
            <person name="Edwards R.J."/>
            <person name="Amos T.G."/>
            <person name="D'Agostino P.M."/>
            <person name="Gutierrez-Chavez C."/>
            <person name="Montgomery K."/>
            <person name="Nicetic I."/>
            <person name="Ferrari B.C."/>
        </authorList>
    </citation>
    <scope>NUCLEOTIDE SEQUENCE [LARGE SCALE GENOMIC DNA]</scope>
    <source>
        <strain evidence="3 4">SPB151</strain>
    </source>
</reference>
<dbReference type="SUPFAM" id="SSF51182">
    <property type="entry name" value="RmlC-like cupins"/>
    <property type="match status" value="1"/>
</dbReference>
<dbReference type="InterPro" id="IPR001387">
    <property type="entry name" value="Cro/C1-type_HTH"/>
</dbReference>
<dbReference type="Gene3D" id="1.10.260.40">
    <property type="entry name" value="lambda repressor-like DNA-binding domains"/>
    <property type="match status" value="1"/>
</dbReference>
<dbReference type="CDD" id="cd02209">
    <property type="entry name" value="cupin_XRE_C"/>
    <property type="match status" value="1"/>
</dbReference>
<keyword evidence="1" id="KW-0238">DNA-binding</keyword>